<name>D0NM56_PHYIT</name>
<dbReference type="AlphaFoldDB" id="D0NM56"/>
<dbReference type="Proteomes" id="UP000006643">
    <property type="component" value="Unassembled WGS sequence"/>
</dbReference>
<dbReference type="EMBL" id="DS028146">
    <property type="protein sequence ID" value="EEY60777.1"/>
    <property type="molecule type" value="Genomic_DNA"/>
</dbReference>
<dbReference type="eggNOG" id="ENOG502RGIS">
    <property type="taxonomic scope" value="Eukaryota"/>
</dbReference>
<organism evidence="3 4">
    <name type="scientific">Phytophthora infestans (strain T30-4)</name>
    <name type="common">Potato late blight agent</name>
    <dbReference type="NCBI Taxonomy" id="403677"/>
    <lineage>
        <taxon>Eukaryota</taxon>
        <taxon>Sar</taxon>
        <taxon>Stramenopiles</taxon>
        <taxon>Oomycota</taxon>
        <taxon>Peronosporomycetes</taxon>
        <taxon>Peronosporales</taxon>
        <taxon>Peronosporaceae</taxon>
        <taxon>Phytophthora</taxon>
    </lineage>
</organism>
<feature type="compositionally biased region" description="Basic residues" evidence="1">
    <location>
        <begin position="237"/>
        <end position="250"/>
    </location>
</feature>
<protein>
    <submittedName>
        <fullName evidence="3">Secreted RxLR effector peptide protein, putative</fullName>
    </submittedName>
</protein>
<dbReference type="InParanoid" id="D0NM56"/>
<feature type="compositionally biased region" description="Basic and acidic residues" evidence="1">
    <location>
        <begin position="217"/>
        <end position="236"/>
    </location>
</feature>
<evidence type="ECO:0000313" key="3">
    <source>
        <dbReference type="EMBL" id="EEY60777.1"/>
    </source>
</evidence>
<evidence type="ECO:0000256" key="2">
    <source>
        <dbReference type="SAM" id="SignalP"/>
    </source>
</evidence>
<gene>
    <name evidence="3" type="ORF">PITG_13503</name>
</gene>
<keyword evidence="2" id="KW-0732">Signal</keyword>
<dbReference type="GeneID" id="9462078"/>
<evidence type="ECO:0000256" key="1">
    <source>
        <dbReference type="SAM" id="MobiDB-lite"/>
    </source>
</evidence>
<dbReference type="HOGENOM" id="CLU_1197568_0_0_1"/>
<feature type="chain" id="PRO_5003012213" evidence="2">
    <location>
        <begin position="23"/>
        <end position="250"/>
    </location>
</feature>
<sequence length="250" mass="27833">MGFYGVATLVTAAILASTSTLAVVDPNTPDFLTLYQSSAAVEGNAPIPRLLRSAIQVDNGEERAAWIEQFKNLFKSDDAIVKGLMSKSETPYDVERIPYLFGTHMPYMRGKTVGLNKVDNNALSDAKFRSWFKYITKTNKNNWETATISALREANTDAVVASMILAGKNGKNKAVAKKLEQAQFKDWLDAGYWPADVIEKVYKLGPVRAAYKKPSLRKGEQEHRTTLPPKSTERNNKHPAGRLKGCHFQH</sequence>
<feature type="region of interest" description="Disordered" evidence="1">
    <location>
        <begin position="213"/>
        <end position="250"/>
    </location>
</feature>
<proteinExistence type="predicted"/>
<keyword evidence="4" id="KW-1185">Reference proteome</keyword>
<dbReference type="RefSeq" id="XP_002899723.1">
    <property type="nucleotide sequence ID" value="XM_002899677.1"/>
</dbReference>
<dbReference type="VEuPathDB" id="FungiDB:PITG_13503"/>
<reference evidence="4" key="1">
    <citation type="journal article" date="2009" name="Nature">
        <title>Genome sequence and analysis of the Irish potato famine pathogen Phytophthora infestans.</title>
        <authorList>
            <consortium name="The Broad Institute Genome Sequencing Platform"/>
            <person name="Haas B.J."/>
            <person name="Kamoun S."/>
            <person name="Zody M.C."/>
            <person name="Jiang R.H."/>
            <person name="Handsaker R.E."/>
            <person name="Cano L.M."/>
            <person name="Grabherr M."/>
            <person name="Kodira C.D."/>
            <person name="Raffaele S."/>
            <person name="Torto-Alalibo T."/>
            <person name="Bozkurt T.O."/>
            <person name="Ah-Fong A.M."/>
            <person name="Alvarado L."/>
            <person name="Anderson V.L."/>
            <person name="Armstrong M.R."/>
            <person name="Avrova A."/>
            <person name="Baxter L."/>
            <person name="Beynon J."/>
            <person name="Boevink P.C."/>
            <person name="Bollmann S.R."/>
            <person name="Bos J.I."/>
            <person name="Bulone V."/>
            <person name="Cai G."/>
            <person name="Cakir C."/>
            <person name="Carrington J.C."/>
            <person name="Chawner M."/>
            <person name="Conti L."/>
            <person name="Costanzo S."/>
            <person name="Ewan R."/>
            <person name="Fahlgren N."/>
            <person name="Fischbach M.A."/>
            <person name="Fugelstad J."/>
            <person name="Gilroy E.M."/>
            <person name="Gnerre S."/>
            <person name="Green P.J."/>
            <person name="Grenville-Briggs L.J."/>
            <person name="Griffith J."/>
            <person name="Grunwald N.J."/>
            <person name="Horn K."/>
            <person name="Horner N.R."/>
            <person name="Hu C.H."/>
            <person name="Huitema E."/>
            <person name="Jeong D.H."/>
            <person name="Jones A.M."/>
            <person name="Jones J.D."/>
            <person name="Jones R.W."/>
            <person name="Karlsson E.K."/>
            <person name="Kunjeti S.G."/>
            <person name="Lamour K."/>
            <person name="Liu Z."/>
            <person name="Ma L."/>
            <person name="Maclean D."/>
            <person name="Chibucos M.C."/>
            <person name="McDonald H."/>
            <person name="McWalters J."/>
            <person name="Meijer H.J."/>
            <person name="Morgan W."/>
            <person name="Morris P.F."/>
            <person name="Munro C.A."/>
            <person name="O'Neill K."/>
            <person name="Ospina-Giraldo M."/>
            <person name="Pinzon A."/>
            <person name="Pritchard L."/>
            <person name="Ramsahoye B."/>
            <person name="Ren Q."/>
            <person name="Restrepo S."/>
            <person name="Roy S."/>
            <person name="Sadanandom A."/>
            <person name="Savidor A."/>
            <person name="Schornack S."/>
            <person name="Schwartz D.C."/>
            <person name="Schumann U.D."/>
            <person name="Schwessinger B."/>
            <person name="Seyer L."/>
            <person name="Sharpe T."/>
            <person name="Silvar C."/>
            <person name="Song J."/>
            <person name="Studholme D.J."/>
            <person name="Sykes S."/>
            <person name="Thines M."/>
            <person name="van de Vondervoort P.J."/>
            <person name="Phuntumart V."/>
            <person name="Wawra S."/>
            <person name="Weide R."/>
            <person name="Win J."/>
            <person name="Young C."/>
            <person name="Zhou S."/>
            <person name="Fry W."/>
            <person name="Meyers B.C."/>
            <person name="van West P."/>
            <person name="Ristaino J."/>
            <person name="Govers F."/>
            <person name="Birch P.R."/>
            <person name="Whisson S.C."/>
            <person name="Judelson H.S."/>
            <person name="Nusbaum C."/>
        </authorList>
    </citation>
    <scope>NUCLEOTIDE SEQUENCE [LARGE SCALE GENOMIC DNA]</scope>
    <source>
        <strain evidence="4">T30-4</strain>
    </source>
</reference>
<evidence type="ECO:0000313" key="4">
    <source>
        <dbReference type="Proteomes" id="UP000006643"/>
    </source>
</evidence>
<accession>D0NM56</accession>
<dbReference type="OrthoDB" id="108741at2759"/>
<dbReference type="KEGG" id="pif:PITG_13503"/>
<feature type="signal peptide" evidence="2">
    <location>
        <begin position="1"/>
        <end position="22"/>
    </location>
</feature>